<name>A0A4Y9RUR0_9CAUL</name>
<accession>A0A4Y9RUR0</accession>
<dbReference type="AlphaFoldDB" id="A0A4Y9RUR0"/>
<feature type="chain" id="PRO_5021500444" description="Porin" evidence="1">
    <location>
        <begin position="21"/>
        <end position="241"/>
    </location>
</feature>
<dbReference type="RefSeq" id="WP_135195277.1">
    <property type="nucleotide sequence ID" value="NZ_SPVH01000006.1"/>
</dbReference>
<feature type="signal peptide" evidence="1">
    <location>
        <begin position="1"/>
        <end position="20"/>
    </location>
</feature>
<protein>
    <recommendedName>
        <fullName evidence="4">Porin</fullName>
    </recommendedName>
</protein>
<comment type="caution">
    <text evidence="2">The sequence shown here is derived from an EMBL/GenBank/DDBJ whole genome shotgun (WGS) entry which is preliminary data.</text>
</comment>
<keyword evidence="3" id="KW-1185">Reference proteome</keyword>
<keyword evidence="1" id="KW-0732">Signal</keyword>
<evidence type="ECO:0008006" key="4">
    <source>
        <dbReference type="Google" id="ProtNLM"/>
    </source>
</evidence>
<evidence type="ECO:0000256" key="1">
    <source>
        <dbReference type="SAM" id="SignalP"/>
    </source>
</evidence>
<reference evidence="2 3" key="1">
    <citation type="submission" date="2019-03" db="EMBL/GenBank/DDBJ databases">
        <title>Draft genome of Brevundimonas sp. a heavy metal resistant soil bacteria.</title>
        <authorList>
            <person name="Soto J."/>
        </authorList>
    </citation>
    <scope>NUCLEOTIDE SEQUENCE [LARGE SCALE GENOMIC DNA]</scope>
    <source>
        <strain evidence="2 3">B-10</strain>
    </source>
</reference>
<evidence type="ECO:0000313" key="3">
    <source>
        <dbReference type="Proteomes" id="UP000298216"/>
    </source>
</evidence>
<dbReference type="OrthoDB" id="7595139at2"/>
<dbReference type="Pfam" id="PF09694">
    <property type="entry name" value="Gcw_chp"/>
    <property type="match status" value="1"/>
</dbReference>
<proteinExistence type="predicted"/>
<dbReference type="SUPFAM" id="SSF56935">
    <property type="entry name" value="Porins"/>
    <property type="match status" value="1"/>
</dbReference>
<dbReference type="EMBL" id="SPVH01000006">
    <property type="protein sequence ID" value="TFW12804.1"/>
    <property type="molecule type" value="Genomic_DNA"/>
</dbReference>
<evidence type="ECO:0000313" key="2">
    <source>
        <dbReference type="EMBL" id="TFW12804.1"/>
    </source>
</evidence>
<sequence length="241" mass="25662">MIRTTVLAALSAAMAATALAAAVATPAAAQSAPASSARDAWSFELGAGTDNRSKDASKSGNDGYAFGSATWESADGLFYVSPGFQTIQSGGSNVEAEFVAGYQPEAFGYNFDFNVAYKNRLDAEAGYDEDAWEFTGNASRSIGPASARLQIQYSPDAAGSTEAFTWIEGRVGWDFTNRLNGTVALGRREQDNAPDYTGWNAGATYALTDAIELDLRYYDTNAHTFGEQYEDALVAKVAYAF</sequence>
<dbReference type="Proteomes" id="UP000298216">
    <property type="component" value="Unassembled WGS sequence"/>
</dbReference>
<dbReference type="InterPro" id="IPR010239">
    <property type="entry name" value="CHP02001"/>
</dbReference>
<gene>
    <name evidence="2" type="ORF">EGY25_12540</name>
</gene>
<organism evidence="2 3">
    <name type="scientific">Brevundimonas intermedia</name>
    <dbReference type="NCBI Taxonomy" id="74315"/>
    <lineage>
        <taxon>Bacteria</taxon>
        <taxon>Pseudomonadati</taxon>
        <taxon>Pseudomonadota</taxon>
        <taxon>Alphaproteobacteria</taxon>
        <taxon>Caulobacterales</taxon>
        <taxon>Caulobacteraceae</taxon>
        <taxon>Brevundimonas</taxon>
    </lineage>
</organism>